<keyword evidence="1" id="KW-0812">Transmembrane</keyword>
<dbReference type="KEGG" id="gps:C427_3898"/>
<dbReference type="EMBL" id="CP003837">
    <property type="protein sequence ID" value="AGH46003.1"/>
    <property type="molecule type" value="Genomic_DNA"/>
</dbReference>
<dbReference type="AlphaFoldDB" id="K6ZP01"/>
<keyword evidence="1" id="KW-0472">Membrane</keyword>
<feature type="transmembrane region" description="Helical" evidence="1">
    <location>
        <begin position="26"/>
        <end position="44"/>
    </location>
</feature>
<protein>
    <submittedName>
        <fullName evidence="2">Uncharacterized protein</fullName>
    </submittedName>
</protein>
<dbReference type="Proteomes" id="UP000011864">
    <property type="component" value="Chromosome"/>
</dbReference>
<evidence type="ECO:0000256" key="1">
    <source>
        <dbReference type="SAM" id="Phobius"/>
    </source>
</evidence>
<keyword evidence="3" id="KW-1185">Reference proteome</keyword>
<gene>
    <name evidence="2" type="ORF">C427_3898</name>
</gene>
<sequence>MPILGGSATAFPHVKFQPFCAVKTLVVNGIFGLLIFVVDHIYGINMEQL</sequence>
<name>K6ZP01_9ALTE</name>
<proteinExistence type="predicted"/>
<accession>K6ZP01</accession>
<evidence type="ECO:0000313" key="3">
    <source>
        <dbReference type="Proteomes" id="UP000011864"/>
    </source>
</evidence>
<keyword evidence="1" id="KW-1133">Transmembrane helix</keyword>
<dbReference type="PATRIC" id="fig|1129794.4.peg.3882"/>
<reference evidence="2 3" key="1">
    <citation type="journal article" date="2013" name="Genome Announc.">
        <title>Complete Genome Sequence of Glaciecola psychrophila Strain 170T.</title>
        <authorList>
            <person name="Yin J."/>
            <person name="Chen J."/>
            <person name="Liu G."/>
            <person name="Yu Y."/>
            <person name="Song L."/>
            <person name="Wang X."/>
            <person name="Qu X."/>
        </authorList>
    </citation>
    <scope>NUCLEOTIDE SEQUENCE [LARGE SCALE GENOMIC DNA]</scope>
    <source>
        <strain evidence="2 3">170</strain>
    </source>
</reference>
<dbReference type="HOGENOM" id="CLU_3138795_0_0_6"/>
<organism evidence="2 3">
    <name type="scientific">Paraglaciecola psychrophila 170</name>
    <dbReference type="NCBI Taxonomy" id="1129794"/>
    <lineage>
        <taxon>Bacteria</taxon>
        <taxon>Pseudomonadati</taxon>
        <taxon>Pseudomonadota</taxon>
        <taxon>Gammaproteobacteria</taxon>
        <taxon>Alteromonadales</taxon>
        <taxon>Alteromonadaceae</taxon>
        <taxon>Paraglaciecola</taxon>
    </lineage>
</organism>
<evidence type="ECO:0000313" key="2">
    <source>
        <dbReference type="EMBL" id="AGH46003.1"/>
    </source>
</evidence>